<comment type="caution">
    <text evidence="2">The sequence shown here is derived from an EMBL/GenBank/DDBJ whole genome shotgun (WGS) entry which is preliminary data.</text>
</comment>
<keyword evidence="1" id="KW-0812">Transmembrane</keyword>
<keyword evidence="3" id="KW-1185">Reference proteome</keyword>
<dbReference type="EMBL" id="JAYKXN010000007">
    <property type="protein sequence ID" value="KAK7272163.1"/>
    <property type="molecule type" value="Genomic_DNA"/>
</dbReference>
<sequence>MKGDRKSIHAITTWVRRWLPKVKAFLVIVSGMAALVLLYFIVHNHDNLFIVAKAVHSLGIFVHQVHQVHRFTSSQRPNPVSASFQSHGFSDTNNELLSQLSLLHHADHTFSTL</sequence>
<keyword evidence="1" id="KW-0472">Membrane</keyword>
<reference evidence="2 3" key="1">
    <citation type="submission" date="2024-01" db="EMBL/GenBank/DDBJ databases">
        <title>The genomes of 5 underutilized Papilionoideae crops provide insights into root nodulation and disease resistance.</title>
        <authorList>
            <person name="Yuan L."/>
        </authorList>
    </citation>
    <scope>NUCLEOTIDE SEQUENCE [LARGE SCALE GENOMIC DNA]</scope>
    <source>
        <strain evidence="2">LY-2023</strain>
        <tissue evidence="2">Leaf</tissue>
    </source>
</reference>
<evidence type="ECO:0000256" key="1">
    <source>
        <dbReference type="SAM" id="Phobius"/>
    </source>
</evidence>
<protein>
    <submittedName>
        <fullName evidence="2">Uncharacterized protein</fullName>
    </submittedName>
</protein>
<accession>A0AAN9FHV6</accession>
<proteinExistence type="predicted"/>
<evidence type="ECO:0000313" key="2">
    <source>
        <dbReference type="EMBL" id="KAK7272163.1"/>
    </source>
</evidence>
<keyword evidence="1" id="KW-1133">Transmembrane helix</keyword>
<feature type="transmembrane region" description="Helical" evidence="1">
    <location>
        <begin position="24"/>
        <end position="42"/>
    </location>
</feature>
<evidence type="ECO:0000313" key="3">
    <source>
        <dbReference type="Proteomes" id="UP001359559"/>
    </source>
</evidence>
<name>A0AAN9FHV6_CLITE</name>
<dbReference type="AlphaFoldDB" id="A0AAN9FHV6"/>
<dbReference type="Proteomes" id="UP001359559">
    <property type="component" value="Unassembled WGS sequence"/>
</dbReference>
<gene>
    <name evidence="2" type="ORF">RJT34_28595</name>
</gene>
<organism evidence="2 3">
    <name type="scientific">Clitoria ternatea</name>
    <name type="common">Butterfly pea</name>
    <dbReference type="NCBI Taxonomy" id="43366"/>
    <lineage>
        <taxon>Eukaryota</taxon>
        <taxon>Viridiplantae</taxon>
        <taxon>Streptophyta</taxon>
        <taxon>Embryophyta</taxon>
        <taxon>Tracheophyta</taxon>
        <taxon>Spermatophyta</taxon>
        <taxon>Magnoliopsida</taxon>
        <taxon>eudicotyledons</taxon>
        <taxon>Gunneridae</taxon>
        <taxon>Pentapetalae</taxon>
        <taxon>rosids</taxon>
        <taxon>fabids</taxon>
        <taxon>Fabales</taxon>
        <taxon>Fabaceae</taxon>
        <taxon>Papilionoideae</taxon>
        <taxon>50 kb inversion clade</taxon>
        <taxon>NPAAA clade</taxon>
        <taxon>indigoferoid/millettioid clade</taxon>
        <taxon>Phaseoleae</taxon>
        <taxon>Clitoria</taxon>
    </lineage>
</organism>